<comment type="caution">
    <text evidence="1">The sequence shown here is derived from an EMBL/GenBank/DDBJ whole genome shotgun (WGS) entry which is preliminary data.</text>
</comment>
<reference evidence="1 2" key="1">
    <citation type="submission" date="2023-08" db="EMBL/GenBank/DDBJ databases">
        <title>A Necator americanus chromosomal reference genome.</title>
        <authorList>
            <person name="Ilik V."/>
            <person name="Petrzelkova K.J."/>
            <person name="Pardy F."/>
            <person name="Fuh T."/>
            <person name="Niatou-Singa F.S."/>
            <person name="Gouil Q."/>
            <person name="Baker L."/>
            <person name="Ritchie M.E."/>
            <person name="Jex A.R."/>
            <person name="Gazzola D."/>
            <person name="Li H."/>
            <person name="Toshio Fujiwara R."/>
            <person name="Zhan B."/>
            <person name="Aroian R.V."/>
            <person name="Pafco B."/>
            <person name="Schwarz E.M."/>
        </authorList>
    </citation>
    <scope>NUCLEOTIDE SEQUENCE [LARGE SCALE GENOMIC DNA]</scope>
    <source>
        <strain evidence="1 2">Aroian</strain>
        <tissue evidence="1">Whole animal</tissue>
    </source>
</reference>
<proteinExistence type="predicted"/>
<dbReference type="EMBL" id="JAVFWL010000004">
    <property type="protein sequence ID" value="KAK6752770.1"/>
    <property type="molecule type" value="Genomic_DNA"/>
</dbReference>
<sequence length="84" mass="9001">MGLKGCTGSWVSKFYACHSVKKESPGSAAKPGATVQELMELISSSTPMWQRTSTRPESDIFGSTPTLTIFVAHGPTSSYEEEAT</sequence>
<protein>
    <submittedName>
        <fullName evidence="1">Uncharacterized protein</fullName>
    </submittedName>
</protein>
<evidence type="ECO:0000313" key="1">
    <source>
        <dbReference type="EMBL" id="KAK6752770.1"/>
    </source>
</evidence>
<evidence type="ECO:0000313" key="2">
    <source>
        <dbReference type="Proteomes" id="UP001303046"/>
    </source>
</evidence>
<accession>A0ABR1DQX0</accession>
<keyword evidence="2" id="KW-1185">Reference proteome</keyword>
<dbReference type="Proteomes" id="UP001303046">
    <property type="component" value="Unassembled WGS sequence"/>
</dbReference>
<name>A0ABR1DQX0_NECAM</name>
<gene>
    <name evidence="1" type="primary">Necator_chrIV.g17195</name>
    <name evidence="1" type="ORF">RB195_003897</name>
</gene>
<organism evidence="1 2">
    <name type="scientific">Necator americanus</name>
    <name type="common">Human hookworm</name>
    <dbReference type="NCBI Taxonomy" id="51031"/>
    <lineage>
        <taxon>Eukaryota</taxon>
        <taxon>Metazoa</taxon>
        <taxon>Ecdysozoa</taxon>
        <taxon>Nematoda</taxon>
        <taxon>Chromadorea</taxon>
        <taxon>Rhabditida</taxon>
        <taxon>Rhabditina</taxon>
        <taxon>Rhabditomorpha</taxon>
        <taxon>Strongyloidea</taxon>
        <taxon>Ancylostomatidae</taxon>
        <taxon>Bunostominae</taxon>
        <taxon>Necator</taxon>
    </lineage>
</organism>